<evidence type="ECO:0000313" key="2">
    <source>
        <dbReference type="EMBL" id="KCZ96788.1"/>
    </source>
</evidence>
<comment type="caution">
    <text evidence="2">The sequence shown here is derived from an EMBL/GenBank/DDBJ whole genome shotgun (WGS) entry which is preliminary data.</text>
</comment>
<dbReference type="STRING" id="1280954.HPO_18093"/>
<dbReference type="EMBL" id="ARYM01000033">
    <property type="protein sequence ID" value="KCZ96788.1"/>
    <property type="molecule type" value="Genomic_DNA"/>
</dbReference>
<accession>A0A062V4H9</accession>
<evidence type="ECO:0000256" key="1">
    <source>
        <dbReference type="SAM" id="Coils"/>
    </source>
</evidence>
<evidence type="ECO:0000313" key="3">
    <source>
        <dbReference type="Proteomes" id="UP000027100"/>
    </source>
</evidence>
<dbReference type="Proteomes" id="UP000027100">
    <property type="component" value="Unassembled WGS sequence"/>
</dbReference>
<organism evidence="2 3">
    <name type="scientific">Hyphomonas polymorpha PS728</name>
    <dbReference type="NCBI Taxonomy" id="1280954"/>
    <lineage>
        <taxon>Bacteria</taxon>
        <taxon>Pseudomonadati</taxon>
        <taxon>Pseudomonadota</taxon>
        <taxon>Alphaproteobacteria</taxon>
        <taxon>Hyphomonadales</taxon>
        <taxon>Hyphomonadaceae</taxon>
        <taxon>Hyphomonas</taxon>
    </lineage>
</organism>
<dbReference type="eggNOG" id="ENOG5033I2B">
    <property type="taxonomic scope" value="Bacteria"/>
</dbReference>
<gene>
    <name evidence="2" type="ORF">HPO_18093</name>
</gene>
<keyword evidence="1" id="KW-0175">Coiled coil</keyword>
<proteinExistence type="predicted"/>
<dbReference type="AlphaFoldDB" id="A0A062V4H9"/>
<reference evidence="2 3" key="1">
    <citation type="journal article" date="2014" name="Antonie Van Leeuwenhoek">
        <title>Hyphomonas beringensis sp. nov. and Hyphomonas chukchiensis sp. nov., isolated from surface seawater of the Bering Sea and Chukchi Sea.</title>
        <authorList>
            <person name="Li C."/>
            <person name="Lai Q."/>
            <person name="Li G."/>
            <person name="Dong C."/>
            <person name="Wang J."/>
            <person name="Liao Y."/>
            <person name="Shao Z."/>
        </authorList>
    </citation>
    <scope>NUCLEOTIDE SEQUENCE [LARGE SCALE GENOMIC DNA]</scope>
    <source>
        <strain evidence="2 3">PS728</strain>
    </source>
</reference>
<protein>
    <submittedName>
        <fullName evidence="2">Uncharacterized protein</fullName>
    </submittedName>
</protein>
<name>A0A062V4H9_9PROT</name>
<sequence>MAPKAGKAQGVFIDAEQRAVLSVQRPARYEWRLDPSGTYQWVKVEDPRQITCAEPSPDALSAIAAQAGASVSEVSTALSAQGGISETAASIGLRTQTIQILRDGYYRLCEAQMNGLPDVQYAMMLRRFQTQMIALLAIEQLTGAVKGSDAVVSAAAGSALNMKEVYSQRAALASAEVGQLELDIAAEEKKVQLLKEANTKCQADAAKQSAGCSVADGVARGLEIAEIEATVENLKRRKVHAQAMKESSTAMAAAAVPASDARGGGFVVSPLPPAAAPRSVADAVTEIALAMIEQDYGTQMCLEYLREGNLSGEDVETACKGVVAGYAQQFTDRATSRANAEKRLDEIWAAVLKDGKIDATEVEMIKMLSSAVSPGATPTRTNQGPWAGLFGGPPQISTAMRHETDRGVLAKLLESLRGERETPE</sequence>
<keyword evidence="3" id="KW-1185">Reference proteome</keyword>
<dbReference type="PATRIC" id="fig|1280954.3.peg.3643"/>
<feature type="coiled-coil region" evidence="1">
    <location>
        <begin position="177"/>
        <end position="244"/>
    </location>
</feature>